<organism evidence="6 7">
    <name type="scientific">Methanocaldococcus jannaschii</name>
    <dbReference type="NCBI Taxonomy" id="2190"/>
    <lineage>
        <taxon>Archaea</taxon>
        <taxon>Methanobacteriati</taxon>
        <taxon>Methanobacteriota</taxon>
        <taxon>Methanomada group</taxon>
        <taxon>Methanococci</taxon>
        <taxon>Methanococcales</taxon>
        <taxon>Methanocaldococcaceae</taxon>
        <taxon>Methanocaldococcus</taxon>
    </lineage>
</organism>
<feature type="domain" description="Aminotransferase class I/classII large" evidence="5">
    <location>
        <begin position="48"/>
        <end position="407"/>
    </location>
</feature>
<dbReference type="InterPro" id="IPR015421">
    <property type="entry name" value="PyrdxlP-dep_Trfase_major"/>
</dbReference>
<dbReference type="InterPro" id="IPR004839">
    <property type="entry name" value="Aminotransferase_I/II_large"/>
</dbReference>
<dbReference type="InterPro" id="IPR015422">
    <property type="entry name" value="PyrdxlP-dep_Trfase_small"/>
</dbReference>
<evidence type="ECO:0000256" key="3">
    <source>
        <dbReference type="ARBA" id="ARBA00022679"/>
    </source>
</evidence>
<dbReference type="PANTHER" id="PTHR43488:SF2">
    <property type="entry name" value="GLUTAMATE-PYRUVATE AMINOTRANSFERASE ALAA"/>
    <property type="match status" value="1"/>
</dbReference>
<evidence type="ECO:0000259" key="5">
    <source>
        <dbReference type="Pfam" id="PF00155"/>
    </source>
</evidence>
<dbReference type="GO" id="GO:0030170">
    <property type="term" value="F:pyridoxal phosphate binding"/>
    <property type="evidence" value="ECO:0007669"/>
    <property type="project" value="InterPro"/>
</dbReference>
<name>A0A832SZY1_9EURY</name>
<dbReference type="Proteomes" id="UP000645676">
    <property type="component" value="Unassembled WGS sequence"/>
</dbReference>
<dbReference type="Pfam" id="PF00155">
    <property type="entry name" value="Aminotran_1_2"/>
    <property type="match status" value="1"/>
</dbReference>
<evidence type="ECO:0000313" key="6">
    <source>
        <dbReference type="EMBL" id="HII60145.1"/>
    </source>
</evidence>
<protein>
    <submittedName>
        <fullName evidence="6">Pyridoxal phosphate-dependent aminotransferase</fullName>
    </submittedName>
</protein>
<gene>
    <name evidence="6" type="ORF">HA335_06230</name>
</gene>
<accession>A0A832SZY1</accession>
<evidence type="ECO:0000256" key="4">
    <source>
        <dbReference type="ARBA" id="ARBA00022898"/>
    </source>
</evidence>
<dbReference type="AlphaFoldDB" id="A0A832SZY1"/>
<keyword evidence="4" id="KW-0663">Pyridoxal phosphate</keyword>
<dbReference type="Gene3D" id="3.40.640.10">
    <property type="entry name" value="Type I PLP-dependent aspartate aminotransferase-like (Major domain)"/>
    <property type="match status" value="1"/>
</dbReference>
<dbReference type="Gene3D" id="3.90.1150.10">
    <property type="entry name" value="Aspartate Aminotransferase, domain 1"/>
    <property type="match status" value="1"/>
</dbReference>
<sequence>MRNPIIDVGAKELSYEIREIVDVAKKIEEFGINITWENIGDPVAKGEKIPDWIKDIIAEIVKNDCSYAYCPTKGLLETREFLAEQVNKRGGVQITAEDIIFFNGLGDAIAKIYGLLKRQVRVINPSPSYSTHSSAEASHAGSPPVTYFLDPYNYWYPDIDDLEKRIKYNPAVSGILVINPDNPTGAVYPKKILNEIVDLANEYDLFIICDEIYCNLVYNGKKQHLLCEVIDDVCGLSLKGISKELPWPGARCGWIEIYNADKDEEFKKYVESIYKAKLIEVCSTTLPQMAIPRIMGHRNYKKYLEERNRFFEKRSNTAYKKLKDLDGVIANKANGAFYMSVVFEDNYLNGNNSIKIENEKLKEFIEHQIKDASIDKKFVYYLLASTGICVVPLTSFCSQLNGFRVTLLERDDEKFEWIFDTLAEKIDEFLKT</sequence>
<dbReference type="CDD" id="cd00609">
    <property type="entry name" value="AAT_like"/>
    <property type="match status" value="1"/>
</dbReference>
<dbReference type="PANTHER" id="PTHR43488">
    <property type="entry name" value="GLUTAMATE-PYRUVATE AMINOTRANSFERASE ALAA"/>
    <property type="match status" value="1"/>
</dbReference>
<evidence type="ECO:0000256" key="2">
    <source>
        <dbReference type="ARBA" id="ARBA00022576"/>
    </source>
</evidence>
<dbReference type="InterPro" id="IPR015424">
    <property type="entry name" value="PyrdxlP-dep_Trfase"/>
</dbReference>
<dbReference type="InterPro" id="IPR051926">
    <property type="entry name" value="Ala_Aminotransferase"/>
</dbReference>
<dbReference type="EMBL" id="DUJR01000034">
    <property type="protein sequence ID" value="HII60145.1"/>
    <property type="molecule type" value="Genomic_DNA"/>
</dbReference>
<dbReference type="NCBIfam" id="NF005334">
    <property type="entry name" value="PRK06855.1"/>
    <property type="match status" value="1"/>
</dbReference>
<keyword evidence="3 6" id="KW-0808">Transferase</keyword>
<dbReference type="OMA" id="FGFECPP"/>
<comment type="caution">
    <text evidence="6">The sequence shown here is derived from an EMBL/GenBank/DDBJ whole genome shotgun (WGS) entry which is preliminary data.</text>
</comment>
<dbReference type="GO" id="GO:0008483">
    <property type="term" value="F:transaminase activity"/>
    <property type="evidence" value="ECO:0007669"/>
    <property type="project" value="UniProtKB-KW"/>
</dbReference>
<keyword evidence="2 6" id="KW-0032">Aminotransferase</keyword>
<dbReference type="RefSeq" id="WP_010871000.1">
    <property type="nucleotide sequence ID" value="NC_000909.1"/>
</dbReference>
<comment type="cofactor">
    <cofactor evidence="1">
        <name>pyridoxal 5'-phosphate</name>
        <dbReference type="ChEBI" id="CHEBI:597326"/>
    </cofactor>
</comment>
<evidence type="ECO:0000256" key="1">
    <source>
        <dbReference type="ARBA" id="ARBA00001933"/>
    </source>
</evidence>
<dbReference type="SUPFAM" id="SSF53383">
    <property type="entry name" value="PLP-dependent transferases"/>
    <property type="match status" value="1"/>
</dbReference>
<dbReference type="SMR" id="A0A832SZY1"/>
<proteinExistence type="predicted"/>
<evidence type="ECO:0000313" key="7">
    <source>
        <dbReference type="Proteomes" id="UP000645676"/>
    </source>
</evidence>
<reference evidence="6" key="1">
    <citation type="journal article" date="2020" name="bioRxiv">
        <title>A rank-normalized archaeal taxonomy based on genome phylogeny resolves widespread incomplete and uneven classifications.</title>
        <authorList>
            <person name="Rinke C."/>
            <person name="Chuvochina M."/>
            <person name="Mussig A.J."/>
            <person name="Chaumeil P.-A."/>
            <person name="Waite D.W."/>
            <person name="Whitman W.B."/>
            <person name="Parks D.H."/>
            <person name="Hugenholtz P."/>
        </authorList>
    </citation>
    <scope>NUCLEOTIDE SEQUENCE</scope>
    <source>
        <strain evidence="6">UBA8849</strain>
    </source>
</reference>